<dbReference type="Proteomes" id="UP000708208">
    <property type="component" value="Unassembled WGS sequence"/>
</dbReference>
<dbReference type="InterPro" id="IPR039971">
    <property type="entry name" value="CWC24-like"/>
</dbReference>
<dbReference type="Pfam" id="PF13920">
    <property type="entry name" value="zf-C3HC4_3"/>
    <property type="match status" value="1"/>
</dbReference>
<dbReference type="PROSITE" id="PS50103">
    <property type="entry name" value="ZF_C3H1"/>
    <property type="match status" value="1"/>
</dbReference>
<keyword evidence="3 4" id="KW-0862">Zinc</keyword>
<name>A0A8J2PI89_9HEXA</name>
<feature type="zinc finger region" description="C3H1-type" evidence="4">
    <location>
        <begin position="208"/>
        <end position="236"/>
    </location>
</feature>
<feature type="compositionally biased region" description="Low complexity" evidence="5">
    <location>
        <begin position="75"/>
        <end position="95"/>
    </location>
</feature>
<evidence type="ECO:0000259" key="7">
    <source>
        <dbReference type="PROSITE" id="PS50103"/>
    </source>
</evidence>
<proteinExistence type="predicted"/>
<dbReference type="PROSITE" id="PS50089">
    <property type="entry name" value="ZF_RING_2"/>
    <property type="match status" value="1"/>
</dbReference>
<evidence type="ECO:0000256" key="2">
    <source>
        <dbReference type="ARBA" id="ARBA00022771"/>
    </source>
</evidence>
<gene>
    <name evidence="8" type="ORF">AFUS01_LOCUS27038</name>
</gene>
<dbReference type="GO" id="GO:0005684">
    <property type="term" value="C:U2-type spliceosomal complex"/>
    <property type="evidence" value="ECO:0007669"/>
    <property type="project" value="TreeGrafter"/>
</dbReference>
<organism evidence="8 9">
    <name type="scientific">Allacma fusca</name>
    <dbReference type="NCBI Taxonomy" id="39272"/>
    <lineage>
        <taxon>Eukaryota</taxon>
        <taxon>Metazoa</taxon>
        <taxon>Ecdysozoa</taxon>
        <taxon>Arthropoda</taxon>
        <taxon>Hexapoda</taxon>
        <taxon>Collembola</taxon>
        <taxon>Symphypleona</taxon>
        <taxon>Sminthuridae</taxon>
        <taxon>Allacma</taxon>
    </lineage>
</organism>
<comment type="caution">
    <text evidence="8">The sequence shown here is derived from an EMBL/GenBank/DDBJ whole genome shotgun (WGS) entry which is preliminary data.</text>
</comment>
<evidence type="ECO:0000313" key="9">
    <source>
        <dbReference type="Proteomes" id="UP000708208"/>
    </source>
</evidence>
<feature type="domain" description="C3H1-type" evidence="7">
    <location>
        <begin position="208"/>
        <end position="236"/>
    </location>
</feature>
<evidence type="ECO:0000256" key="1">
    <source>
        <dbReference type="ARBA" id="ARBA00022723"/>
    </source>
</evidence>
<evidence type="ECO:0000313" key="8">
    <source>
        <dbReference type="EMBL" id="CAG7816415.1"/>
    </source>
</evidence>
<keyword evidence="9" id="KW-1185">Reference proteome</keyword>
<dbReference type="PROSITE" id="PS00518">
    <property type="entry name" value="ZF_RING_1"/>
    <property type="match status" value="1"/>
</dbReference>
<dbReference type="Pfam" id="PF00642">
    <property type="entry name" value="zf-CCCH"/>
    <property type="match status" value="1"/>
</dbReference>
<dbReference type="FunFam" id="3.30.40.10:FF:000045">
    <property type="entry name" value="RING finger protein 113A"/>
    <property type="match status" value="1"/>
</dbReference>
<evidence type="ECO:0000256" key="5">
    <source>
        <dbReference type="SAM" id="MobiDB-lite"/>
    </source>
</evidence>
<dbReference type="SMART" id="SM00184">
    <property type="entry name" value="RING"/>
    <property type="match status" value="1"/>
</dbReference>
<dbReference type="InterPro" id="IPR001841">
    <property type="entry name" value="Znf_RING"/>
</dbReference>
<dbReference type="InterPro" id="IPR000571">
    <property type="entry name" value="Znf_CCCH"/>
</dbReference>
<dbReference type="GO" id="GO:0034247">
    <property type="term" value="P:snoRNA splicing"/>
    <property type="evidence" value="ECO:0007669"/>
    <property type="project" value="TreeGrafter"/>
</dbReference>
<evidence type="ECO:0000256" key="4">
    <source>
        <dbReference type="PROSITE-ProRule" id="PRU00723"/>
    </source>
</evidence>
<dbReference type="EMBL" id="CAJVCH010370009">
    <property type="protein sequence ID" value="CAG7816415.1"/>
    <property type="molecule type" value="Genomic_DNA"/>
</dbReference>
<evidence type="ECO:0000259" key="6">
    <source>
        <dbReference type="PROSITE" id="PS50089"/>
    </source>
</evidence>
<evidence type="ECO:0008006" key="10">
    <source>
        <dbReference type="Google" id="ProtNLM"/>
    </source>
</evidence>
<sequence length="355" mass="40272">MHTKYNIMSDEVNASGSKSCTFTFKRSAKRAQNTRRREVLEVKSKRGDSSSASSEDETKVVRKHKKANRFNPLVSSTGSLSSTRQTRQRQASSSSDQNDEEVKESRSRVGVYYESSKTGERSGPTDQGATAIVETETEKDRDAQAIYERSLQTNKELGKVDDQKYRGMNNYVQFIEKKDTSKGNAASGGVRKGPIRAPDNLRSTVRWDYQPDICKDYKETGFCTFGDSCKFLHDRSDYKFGWQIEREVQEGRYGAADNDATKYEISDSDDELPFKCFICKESFIDPIITKCKHYFCEKCALQNYKKSSRCYICSAQTGGVFNPAKEIINRLNVEEQAAHAQHRVKSNSDEEDSSD</sequence>
<dbReference type="PANTHER" id="PTHR12930:SF0">
    <property type="entry name" value="RING FINGER PROTEIN 113B"/>
    <property type="match status" value="1"/>
</dbReference>
<dbReference type="PANTHER" id="PTHR12930">
    <property type="entry name" value="ZINC FINGER PROTEIN 183"/>
    <property type="match status" value="1"/>
</dbReference>
<feature type="region of interest" description="Disordered" evidence="5">
    <location>
        <begin position="25"/>
        <end position="129"/>
    </location>
</feature>
<reference evidence="8" key="1">
    <citation type="submission" date="2021-06" db="EMBL/GenBank/DDBJ databases">
        <authorList>
            <person name="Hodson N. C."/>
            <person name="Mongue J. A."/>
            <person name="Jaron S. K."/>
        </authorList>
    </citation>
    <scope>NUCLEOTIDE SEQUENCE</scope>
</reference>
<evidence type="ECO:0000256" key="3">
    <source>
        <dbReference type="ARBA" id="ARBA00022833"/>
    </source>
</evidence>
<feature type="compositionally biased region" description="Basic and acidic residues" evidence="5">
    <location>
        <begin position="35"/>
        <end position="48"/>
    </location>
</feature>
<protein>
    <recommendedName>
        <fullName evidence="10">RING finger protein 113A</fullName>
    </recommendedName>
</protein>
<dbReference type="AlphaFoldDB" id="A0A8J2PI89"/>
<dbReference type="InterPro" id="IPR017907">
    <property type="entry name" value="Znf_RING_CS"/>
</dbReference>
<dbReference type="GO" id="GO:0008270">
    <property type="term" value="F:zinc ion binding"/>
    <property type="evidence" value="ECO:0007669"/>
    <property type="project" value="UniProtKB-KW"/>
</dbReference>
<keyword evidence="2 4" id="KW-0863">Zinc-finger</keyword>
<feature type="domain" description="RING-type" evidence="6">
    <location>
        <begin position="276"/>
        <end position="314"/>
    </location>
</feature>
<dbReference type="OrthoDB" id="25761at2759"/>
<dbReference type="SMART" id="SM00356">
    <property type="entry name" value="ZnF_C3H1"/>
    <property type="match status" value="1"/>
</dbReference>
<dbReference type="CDD" id="cd16539">
    <property type="entry name" value="RING-HC_RNF113A_B"/>
    <property type="match status" value="1"/>
</dbReference>
<keyword evidence="1 4" id="KW-0479">Metal-binding</keyword>
<accession>A0A8J2PI89</accession>